<evidence type="ECO:0000256" key="1">
    <source>
        <dbReference type="ARBA" id="ARBA00004442"/>
    </source>
</evidence>
<evidence type="ECO:0000256" key="7">
    <source>
        <dbReference type="ARBA" id="ARBA00023237"/>
    </source>
</evidence>
<dbReference type="SUPFAM" id="SSF56954">
    <property type="entry name" value="Outer membrane efflux proteins (OEP)"/>
    <property type="match status" value="1"/>
</dbReference>
<dbReference type="EMBL" id="LUKE01000001">
    <property type="protein sequence ID" value="KYG67259.1"/>
    <property type="molecule type" value="Genomic_DNA"/>
</dbReference>
<name>A0A150WSJ8_BDEBC</name>
<dbReference type="GO" id="GO:0009279">
    <property type="term" value="C:cell outer membrane"/>
    <property type="evidence" value="ECO:0007669"/>
    <property type="project" value="UniProtKB-SubCell"/>
</dbReference>
<proteinExistence type="inferred from homology"/>
<sequence length="415" mass="46038">MAFSTFIFVLLLAIPGAYAQELYTFSESIDILTRHNAELRSAEAGVEIARNQLNIAYGNFLPEISVGTNYLQKQVNDTNSTGYGAEIVVTENIFNGFRDLSTLDDAKAKLEIAEATLRNVKAKLSYDLKSSFAGLIYAHENIKLAESIHKRRSDNNSLVQLRFESGRENKGSVMLSAAYLQEAAIDVKRAQLTLDTAKTNYLRVLGLAAGKDVDISGTMPEVVEPGVTPQFLELVQTVPDRVIAVSQVKTAEAVLKSTYAGYYPTLGVKGKIGRNGDTWFPDDNDYWELEASLGWSLFNGGKTFFASKSSFADKMVAENNLRNMDLSLATALKTAYAEFVIAIENYKVSQAFVEAQNVRAEIGRSKYNNGLSTFDDWDIIENDLISRQKNLIEKRRDRVNAEASWERSQGRGVIP</sequence>
<dbReference type="GO" id="GO:0015562">
    <property type="term" value="F:efflux transmembrane transporter activity"/>
    <property type="evidence" value="ECO:0007669"/>
    <property type="project" value="InterPro"/>
</dbReference>
<comment type="subcellular location">
    <subcellularLocation>
        <location evidence="1">Cell outer membrane</location>
    </subcellularLocation>
</comment>
<keyword evidence="9" id="KW-1185">Reference proteome</keyword>
<accession>A0A150WSJ8</accession>
<dbReference type="RefSeq" id="WP_061834834.1">
    <property type="nucleotide sequence ID" value="NZ_LUKE01000001.1"/>
</dbReference>
<gene>
    <name evidence="8" type="ORF">AZI86_09650</name>
</gene>
<organism evidence="8 9">
    <name type="scientific">Bdellovibrio bacteriovorus</name>
    <dbReference type="NCBI Taxonomy" id="959"/>
    <lineage>
        <taxon>Bacteria</taxon>
        <taxon>Pseudomonadati</taxon>
        <taxon>Bdellovibrionota</taxon>
        <taxon>Bdellovibrionia</taxon>
        <taxon>Bdellovibrionales</taxon>
        <taxon>Pseudobdellovibrionaceae</taxon>
        <taxon>Bdellovibrio</taxon>
    </lineage>
</organism>
<evidence type="ECO:0000256" key="2">
    <source>
        <dbReference type="ARBA" id="ARBA00007613"/>
    </source>
</evidence>
<dbReference type="InterPro" id="IPR051906">
    <property type="entry name" value="TolC-like"/>
</dbReference>
<dbReference type="Pfam" id="PF02321">
    <property type="entry name" value="OEP"/>
    <property type="match status" value="2"/>
</dbReference>
<dbReference type="Gene3D" id="1.20.1600.10">
    <property type="entry name" value="Outer membrane efflux proteins (OEP)"/>
    <property type="match status" value="1"/>
</dbReference>
<evidence type="ECO:0000313" key="9">
    <source>
        <dbReference type="Proteomes" id="UP000075320"/>
    </source>
</evidence>
<evidence type="ECO:0000256" key="4">
    <source>
        <dbReference type="ARBA" id="ARBA00022452"/>
    </source>
</evidence>
<protein>
    <submittedName>
        <fullName evidence="8">FusA/NodT family protein</fullName>
    </submittedName>
</protein>
<dbReference type="PANTHER" id="PTHR30026">
    <property type="entry name" value="OUTER MEMBRANE PROTEIN TOLC"/>
    <property type="match status" value="1"/>
</dbReference>
<dbReference type="Proteomes" id="UP000075320">
    <property type="component" value="Unassembled WGS sequence"/>
</dbReference>
<keyword evidence="4" id="KW-1134">Transmembrane beta strand</keyword>
<comment type="similarity">
    <text evidence="2">Belongs to the outer membrane factor (OMF) (TC 1.B.17) family.</text>
</comment>
<keyword evidence="7" id="KW-0998">Cell outer membrane</keyword>
<dbReference type="AlphaFoldDB" id="A0A150WSJ8"/>
<keyword evidence="5" id="KW-0812">Transmembrane</keyword>
<keyword evidence="3" id="KW-0813">Transport</keyword>
<evidence type="ECO:0000256" key="5">
    <source>
        <dbReference type="ARBA" id="ARBA00022692"/>
    </source>
</evidence>
<evidence type="ECO:0000256" key="3">
    <source>
        <dbReference type="ARBA" id="ARBA00022448"/>
    </source>
</evidence>
<evidence type="ECO:0000313" key="8">
    <source>
        <dbReference type="EMBL" id="KYG67259.1"/>
    </source>
</evidence>
<dbReference type="InterPro" id="IPR003423">
    <property type="entry name" value="OMP_efflux"/>
</dbReference>
<dbReference type="PANTHER" id="PTHR30026:SF20">
    <property type="entry name" value="OUTER MEMBRANE PROTEIN TOLC"/>
    <property type="match status" value="1"/>
</dbReference>
<dbReference type="GO" id="GO:1990281">
    <property type="term" value="C:efflux pump complex"/>
    <property type="evidence" value="ECO:0007669"/>
    <property type="project" value="TreeGrafter"/>
</dbReference>
<evidence type="ECO:0000256" key="6">
    <source>
        <dbReference type="ARBA" id="ARBA00023136"/>
    </source>
</evidence>
<comment type="caution">
    <text evidence="8">The sequence shown here is derived from an EMBL/GenBank/DDBJ whole genome shotgun (WGS) entry which is preliminary data.</text>
</comment>
<dbReference type="GO" id="GO:0015288">
    <property type="term" value="F:porin activity"/>
    <property type="evidence" value="ECO:0007669"/>
    <property type="project" value="TreeGrafter"/>
</dbReference>
<keyword evidence="6" id="KW-0472">Membrane</keyword>
<reference evidence="8 9" key="1">
    <citation type="submission" date="2016-03" db="EMBL/GenBank/DDBJ databases">
        <authorList>
            <person name="Ploux O."/>
        </authorList>
    </citation>
    <scope>NUCLEOTIDE SEQUENCE [LARGE SCALE GENOMIC DNA]</scope>
    <source>
        <strain evidence="8 9">R0</strain>
    </source>
</reference>